<keyword evidence="8 12" id="KW-0067">ATP-binding</keyword>
<comment type="cofactor">
    <cofactor evidence="12">
        <name>Zn(2+)</name>
        <dbReference type="ChEBI" id="CHEBI:29105"/>
    </cofactor>
    <text evidence="12">Binds 1 zinc ion per subunit.</text>
</comment>
<dbReference type="SUPFAM" id="SSF47323">
    <property type="entry name" value="Anticodon-binding domain of a subclass of class I aminoacyl-tRNA synthetases"/>
    <property type="match status" value="1"/>
</dbReference>
<feature type="binding site" evidence="12">
    <location>
        <position position="271"/>
    </location>
    <ligand>
        <name>ATP</name>
        <dbReference type="ChEBI" id="CHEBI:30616"/>
    </ligand>
</feature>
<keyword evidence="5 12" id="KW-0479">Metal-binding</keyword>
<gene>
    <name evidence="12 14" type="primary">cysS</name>
    <name evidence="14" type="ORF">K8V81_13485</name>
</gene>
<evidence type="ECO:0000256" key="11">
    <source>
        <dbReference type="ARBA" id="ARBA00047398"/>
    </source>
</evidence>
<dbReference type="PANTHER" id="PTHR10890">
    <property type="entry name" value="CYSTEINYL-TRNA SYNTHETASE"/>
    <property type="match status" value="1"/>
</dbReference>
<feature type="binding site" evidence="12">
    <location>
        <position position="212"/>
    </location>
    <ligand>
        <name>Zn(2+)</name>
        <dbReference type="ChEBI" id="CHEBI:29105"/>
    </ligand>
</feature>
<dbReference type="Pfam" id="PF09190">
    <property type="entry name" value="DALR_2"/>
    <property type="match status" value="1"/>
</dbReference>
<evidence type="ECO:0000256" key="1">
    <source>
        <dbReference type="ARBA" id="ARBA00005594"/>
    </source>
</evidence>
<dbReference type="GO" id="GO:0008270">
    <property type="term" value="F:zinc ion binding"/>
    <property type="evidence" value="ECO:0007669"/>
    <property type="project" value="UniProtKB-UniRule"/>
</dbReference>
<dbReference type="InterPro" id="IPR015803">
    <property type="entry name" value="Cys-tRNA-ligase"/>
</dbReference>
<dbReference type="InterPro" id="IPR024909">
    <property type="entry name" value="Cys-tRNA/MSH_ligase"/>
</dbReference>
<evidence type="ECO:0000256" key="5">
    <source>
        <dbReference type="ARBA" id="ARBA00022723"/>
    </source>
</evidence>
<evidence type="ECO:0000256" key="9">
    <source>
        <dbReference type="ARBA" id="ARBA00022917"/>
    </source>
</evidence>
<comment type="subcellular location">
    <subcellularLocation>
        <location evidence="12">Cytoplasm</location>
    </subcellularLocation>
</comment>
<dbReference type="NCBIfam" id="TIGR00435">
    <property type="entry name" value="cysS"/>
    <property type="match status" value="1"/>
</dbReference>
<keyword evidence="10 12" id="KW-0030">Aminoacyl-tRNA synthetase</keyword>
<evidence type="ECO:0000256" key="12">
    <source>
        <dbReference type="HAMAP-Rule" id="MF_00041"/>
    </source>
</evidence>
<dbReference type="PANTHER" id="PTHR10890:SF30">
    <property type="entry name" value="CYSTEINE--TRNA LIGASE"/>
    <property type="match status" value="1"/>
</dbReference>
<dbReference type="EMBL" id="DYUE01000318">
    <property type="protein sequence ID" value="HJG92725.1"/>
    <property type="molecule type" value="Genomic_DNA"/>
</dbReference>
<dbReference type="SUPFAM" id="SSF52374">
    <property type="entry name" value="Nucleotidylyl transferase"/>
    <property type="match status" value="1"/>
</dbReference>
<feature type="domain" description="Cysteinyl-tRNA synthetase class Ia DALR" evidence="13">
    <location>
        <begin position="353"/>
        <end position="419"/>
    </location>
</feature>
<evidence type="ECO:0000256" key="4">
    <source>
        <dbReference type="ARBA" id="ARBA00022598"/>
    </source>
</evidence>
<evidence type="ECO:0000259" key="13">
    <source>
        <dbReference type="SMART" id="SM00840"/>
    </source>
</evidence>
<keyword evidence="6 12" id="KW-0547">Nucleotide-binding</keyword>
<organism evidence="14 15">
    <name type="scientific">Brachybacterium massiliense</name>
    <dbReference type="NCBI Taxonomy" id="1755098"/>
    <lineage>
        <taxon>Bacteria</taxon>
        <taxon>Bacillati</taxon>
        <taxon>Actinomycetota</taxon>
        <taxon>Actinomycetes</taxon>
        <taxon>Micrococcales</taxon>
        <taxon>Dermabacteraceae</taxon>
        <taxon>Brachybacterium</taxon>
    </lineage>
</organism>
<reference evidence="14" key="1">
    <citation type="journal article" date="2021" name="PeerJ">
        <title>Extensive microbial diversity within the chicken gut microbiome revealed by metagenomics and culture.</title>
        <authorList>
            <person name="Gilroy R."/>
            <person name="Ravi A."/>
            <person name="Getino M."/>
            <person name="Pursley I."/>
            <person name="Horton D.L."/>
            <person name="Alikhan N.F."/>
            <person name="Baker D."/>
            <person name="Gharbi K."/>
            <person name="Hall N."/>
            <person name="Watson M."/>
            <person name="Adriaenssens E.M."/>
            <person name="Foster-Nyarko E."/>
            <person name="Jarju S."/>
            <person name="Secka A."/>
            <person name="Antonio M."/>
            <person name="Oren A."/>
            <person name="Chaudhuri R.R."/>
            <person name="La Ragione R."/>
            <person name="Hildebrand F."/>
            <person name="Pallen M.J."/>
        </authorList>
    </citation>
    <scope>NUCLEOTIDE SEQUENCE</scope>
    <source>
        <strain evidence="14">ChiGjej5B5-22894</strain>
    </source>
</reference>
<dbReference type="GO" id="GO:0006423">
    <property type="term" value="P:cysteinyl-tRNA aminoacylation"/>
    <property type="evidence" value="ECO:0007669"/>
    <property type="project" value="UniProtKB-UniRule"/>
</dbReference>
<dbReference type="EC" id="6.1.1.16" evidence="12"/>
<protein>
    <recommendedName>
        <fullName evidence="12">Cysteine--tRNA ligase</fullName>
        <ecNumber evidence="12">6.1.1.16</ecNumber>
    </recommendedName>
    <alternativeName>
        <fullName evidence="12">Cysteinyl-tRNA synthetase</fullName>
        <shortName evidence="12">CysRS</shortName>
    </alternativeName>
</protein>
<dbReference type="GO" id="GO:0004817">
    <property type="term" value="F:cysteine-tRNA ligase activity"/>
    <property type="evidence" value="ECO:0007669"/>
    <property type="project" value="UniProtKB-UniRule"/>
</dbReference>
<keyword evidence="4 12" id="KW-0436">Ligase</keyword>
<evidence type="ECO:0000313" key="14">
    <source>
        <dbReference type="EMBL" id="HJG92725.1"/>
    </source>
</evidence>
<evidence type="ECO:0000256" key="6">
    <source>
        <dbReference type="ARBA" id="ARBA00022741"/>
    </source>
</evidence>
<feature type="binding site" evidence="12">
    <location>
        <position position="29"/>
    </location>
    <ligand>
        <name>Zn(2+)</name>
        <dbReference type="ChEBI" id="CHEBI:29105"/>
    </ligand>
</feature>
<dbReference type="Pfam" id="PF01406">
    <property type="entry name" value="tRNA-synt_1e"/>
    <property type="match status" value="1"/>
</dbReference>
<dbReference type="CDD" id="cd00672">
    <property type="entry name" value="CysRS_core"/>
    <property type="match status" value="1"/>
</dbReference>
<evidence type="ECO:0000313" key="15">
    <source>
        <dbReference type="Proteomes" id="UP000742460"/>
    </source>
</evidence>
<keyword evidence="3 12" id="KW-0963">Cytoplasm</keyword>
<feature type="binding site" evidence="12">
    <location>
        <position position="237"/>
    </location>
    <ligand>
        <name>Zn(2+)</name>
        <dbReference type="ChEBI" id="CHEBI:29105"/>
    </ligand>
</feature>
<comment type="caution">
    <text evidence="14">The sequence shown here is derived from an EMBL/GenBank/DDBJ whole genome shotgun (WGS) entry which is preliminary data.</text>
</comment>
<evidence type="ECO:0000256" key="3">
    <source>
        <dbReference type="ARBA" id="ARBA00022490"/>
    </source>
</evidence>
<dbReference type="GO" id="GO:0005829">
    <property type="term" value="C:cytosol"/>
    <property type="evidence" value="ECO:0007669"/>
    <property type="project" value="TreeGrafter"/>
</dbReference>
<dbReference type="Pfam" id="PF23493">
    <property type="entry name" value="CysS_C"/>
    <property type="match status" value="1"/>
</dbReference>
<evidence type="ECO:0000256" key="7">
    <source>
        <dbReference type="ARBA" id="ARBA00022833"/>
    </source>
</evidence>
<feature type="binding site" evidence="12">
    <location>
        <position position="241"/>
    </location>
    <ligand>
        <name>Zn(2+)</name>
        <dbReference type="ChEBI" id="CHEBI:29105"/>
    </ligand>
</feature>
<dbReference type="InterPro" id="IPR009080">
    <property type="entry name" value="tRNAsynth_Ia_anticodon-bd"/>
</dbReference>
<evidence type="ECO:0000256" key="8">
    <source>
        <dbReference type="ARBA" id="ARBA00022840"/>
    </source>
</evidence>
<proteinExistence type="inferred from homology"/>
<comment type="similarity">
    <text evidence="1 12">Belongs to the class-I aminoacyl-tRNA synthetase family.</text>
</comment>
<name>A0A921MYG2_9MICO</name>
<dbReference type="GO" id="GO:0005524">
    <property type="term" value="F:ATP binding"/>
    <property type="evidence" value="ECO:0007669"/>
    <property type="project" value="UniProtKB-UniRule"/>
</dbReference>
<evidence type="ECO:0000256" key="10">
    <source>
        <dbReference type="ARBA" id="ARBA00023146"/>
    </source>
</evidence>
<accession>A0A921MYG2</accession>
<dbReference type="InterPro" id="IPR014729">
    <property type="entry name" value="Rossmann-like_a/b/a_fold"/>
</dbReference>
<dbReference type="SMART" id="SM00840">
    <property type="entry name" value="DALR_2"/>
    <property type="match status" value="1"/>
</dbReference>
<dbReference type="Gene3D" id="3.40.50.620">
    <property type="entry name" value="HUPs"/>
    <property type="match status" value="1"/>
</dbReference>
<feature type="short sequence motif" description="'KMSKS' region" evidence="12">
    <location>
        <begin position="268"/>
        <end position="272"/>
    </location>
</feature>
<dbReference type="InterPro" id="IPR015273">
    <property type="entry name" value="Cys-tRNA-synt_Ia_DALR"/>
</dbReference>
<comment type="subunit">
    <text evidence="2 12">Monomer.</text>
</comment>
<evidence type="ECO:0000256" key="2">
    <source>
        <dbReference type="ARBA" id="ARBA00011245"/>
    </source>
</evidence>
<dbReference type="InterPro" id="IPR056411">
    <property type="entry name" value="CysS_C"/>
</dbReference>
<feature type="short sequence motif" description="'HIGH' region" evidence="12">
    <location>
        <begin position="31"/>
        <end position="41"/>
    </location>
</feature>
<dbReference type="HAMAP" id="MF_00041">
    <property type="entry name" value="Cys_tRNA_synth"/>
    <property type="match status" value="1"/>
</dbReference>
<dbReference type="PRINTS" id="PR00983">
    <property type="entry name" value="TRNASYNTHCYS"/>
</dbReference>
<dbReference type="OrthoDB" id="9815130at2"/>
<dbReference type="RefSeq" id="WP_087483336.1">
    <property type="nucleotide sequence ID" value="NZ_FXXB01000003.1"/>
</dbReference>
<sequence>MTLHLYDTATRSVAPFQPVHEGAVSLYVCGPTTQGAPHLGHLRTFLAFDVLVRWLERSGLAVTHIRNVTDIDDKILIKSAEAGADWWAWSLRFEREFQDVLDRIGNRRPSYEPRATGHVPEMIELMQLLIERGHAYADGNGSVYFDVASHPSYGSLTRQSLEDMQDAGEEMEPGKRDRRDFALWKAAKASEPETASWDTPFGRGRPGWHLECSAMSRKYLGETFDIHAGGLDLRFPHHENEQAQSHAAGFGFARTWMHSGVLTVDGLKMGKSLDNFVTAARALAEHPTPAVRLALVSGHYRATVEYNATAMREAETVWERFGATARRAAELLGEQDPAVSPEADLVAIELPADFVAAMDDDLAVPEALAVIHREQSALNTLLARGAAGAERAEISAGLGRLRAMLDVLGLDPLSPRWRADGGTSGAEHAALDALITSQLAAREAARAEKDWARADALRDALSAAGIRIEDGQEGARWTLETTN</sequence>
<keyword evidence="7 12" id="KW-0862">Zinc</keyword>
<dbReference type="Gene3D" id="1.20.120.1910">
    <property type="entry name" value="Cysteine-tRNA ligase, C-terminal anti-codon recognition domain"/>
    <property type="match status" value="1"/>
</dbReference>
<dbReference type="AlphaFoldDB" id="A0A921MYG2"/>
<dbReference type="InterPro" id="IPR032678">
    <property type="entry name" value="tRNA-synt_1_cat_dom"/>
</dbReference>
<keyword evidence="9 12" id="KW-0648">Protein biosynthesis</keyword>
<comment type="catalytic activity">
    <reaction evidence="11 12">
        <text>tRNA(Cys) + L-cysteine + ATP = L-cysteinyl-tRNA(Cys) + AMP + diphosphate</text>
        <dbReference type="Rhea" id="RHEA:17773"/>
        <dbReference type="Rhea" id="RHEA-COMP:9661"/>
        <dbReference type="Rhea" id="RHEA-COMP:9679"/>
        <dbReference type="ChEBI" id="CHEBI:30616"/>
        <dbReference type="ChEBI" id="CHEBI:33019"/>
        <dbReference type="ChEBI" id="CHEBI:35235"/>
        <dbReference type="ChEBI" id="CHEBI:78442"/>
        <dbReference type="ChEBI" id="CHEBI:78517"/>
        <dbReference type="ChEBI" id="CHEBI:456215"/>
        <dbReference type="EC" id="6.1.1.16"/>
    </reaction>
</comment>
<dbReference type="Proteomes" id="UP000742460">
    <property type="component" value="Unassembled WGS sequence"/>
</dbReference>
<reference evidence="14" key="2">
    <citation type="submission" date="2021-09" db="EMBL/GenBank/DDBJ databases">
        <authorList>
            <person name="Gilroy R."/>
        </authorList>
    </citation>
    <scope>NUCLEOTIDE SEQUENCE</scope>
    <source>
        <strain evidence="14">ChiGjej5B5-22894</strain>
    </source>
</reference>